<dbReference type="Gene3D" id="1.10.287.70">
    <property type="match status" value="1"/>
</dbReference>
<feature type="transmembrane region" description="Helical" evidence="6">
    <location>
        <begin position="92"/>
        <end position="114"/>
    </location>
</feature>
<feature type="transmembrane region" description="Helical" evidence="6">
    <location>
        <begin position="30"/>
        <end position="48"/>
    </location>
</feature>
<reference evidence="8" key="2">
    <citation type="submission" date="2025-09" db="UniProtKB">
        <authorList>
            <consortium name="Ensembl"/>
        </authorList>
    </citation>
    <scope>IDENTIFICATION</scope>
</reference>
<evidence type="ECO:0000259" key="7">
    <source>
        <dbReference type="Pfam" id="PF00520"/>
    </source>
</evidence>
<reference evidence="8" key="1">
    <citation type="submission" date="2025-08" db="UniProtKB">
        <authorList>
            <consortium name="Ensembl"/>
        </authorList>
    </citation>
    <scope>IDENTIFICATION</scope>
</reference>
<dbReference type="Gene3D" id="1.20.120.350">
    <property type="entry name" value="Voltage-gated potassium channels. Chain C"/>
    <property type="match status" value="1"/>
</dbReference>
<evidence type="ECO:0000256" key="5">
    <source>
        <dbReference type="SAM" id="MobiDB-lite"/>
    </source>
</evidence>
<dbReference type="GeneTree" id="ENSGT00940000161455"/>
<dbReference type="GO" id="GO:0030317">
    <property type="term" value="P:flagellated sperm motility"/>
    <property type="evidence" value="ECO:0007669"/>
    <property type="project" value="TreeGrafter"/>
</dbReference>
<keyword evidence="2 6" id="KW-0812">Transmembrane</keyword>
<dbReference type="InterPro" id="IPR027359">
    <property type="entry name" value="Volt_channel_dom_sf"/>
</dbReference>
<dbReference type="PANTHER" id="PTHR47131">
    <property type="entry name" value="CATION CHANNEL SPERM-ASSOCIATED PROTEIN 3"/>
    <property type="match status" value="1"/>
</dbReference>
<keyword evidence="4 6" id="KW-0472">Membrane</keyword>
<evidence type="ECO:0000256" key="4">
    <source>
        <dbReference type="ARBA" id="ARBA00023136"/>
    </source>
</evidence>
<name>A0A8D0GPC8_SPHPU</name>
<dbReference type="AlphaFoldDB" id="A0A8D0GPC8"/>
<dbReference type="SUPFAM" id="SSF81324">
    <property type="entry name" value="Voltage-gated potassium channels"/>
    <property type="match status" value="1"/>
</dbReference>
<evidence type="ECO:0000313" key="9">
    <source>
        <dbReference type="Proteomes" id="UP000694392"/>
    </source>
</evidence>
<dbReference type="GO" id="GO:0005245">
    <property type="term" value="F:voltage-gated calcium channel activity"/>
    <property type="evidence" value="ECO:0007669"/>
    <property type="project" value="TreeGrafter"/>
</dbReference>
<gene>
    <name evidence="8" type="primary">CATSPER3</name>
</gene>
<keyword evidence="9" id="KW-1185">Reference proteome</keyword>
<dbReference type="GO" id="GO:0036128">
    <property type="term" value="C:CatSper complex"/>
    <property type="evidence" value="ECO:0007669"/>
    <property type="project" value="TreeGrafter"/>
</dbReference>
<organism evidence="8 9">
    <name type="scientific">Sphenodon punctatus</name>
    <name type="common">Tuatara</name>
    <name type="synonym">Hatteria punctata</name>
    <dbReference type="NCBI Taxonomy" id="8508"/>
    <lineage>
        <taxon>Eukaryota</taxon>
        <taxon>Metazoa</taxon>
        <taxon>Chordata</taxon>
        <taxon>Craniata</taxon>
        <taxon>Vertebrata</taxon>
        <taxon>Euteleostomi</taxon>
        <taxon>Lepidosauria</taxon>
        <taxon>Sphenodontia</taxon>
        <taxon>Sphenodontidae</taxon>
        <taxon>Sphenodon</taxon>
    </lineage>
</organism>
<dbReference type="InterPro" id="IPR005821">
    <property type="entry name" value="Ion_trans_dom"/>
</dbReference>
<evidence type="ECO:0000256" key="2">
    <source>
        <dbReference type="ARBA" id="ARBA00022692"/>
    </source>
</evidence>
<keyword evidence="3 6" id="KW-1133">Transmembrane helix</keyword>
<feature type="compositionally biased region" description="Basic and acidic residues" evidence="5">
    <location>
        <begin position="290"/>
        <end position="305"/>
    </location>
</feature>
<comment type="subcellular location">
    <subcellularLocation>
        <location evidence="1">Membrane</location>
        <topology evidence="1">Multi-pass membrane protein</topology>
    </subcellularLocation>
</comment>
<dbReference type="Ensembl" id="ENSSPUT00000012329.1">
    <property type="protein sequence ID" value="ENSSPUP00000011554.1"/>
    <property type="gene ID" value="ENSSPUG00000008855.1"/>
</dbReference>
<dbReference type="GO" id="GO:0001669">
    <property type="term" value="C:acrosomal vesicle"/>
    <property type="evidence" value="ECO:0007669"/>
    <property type="project" value="TreeGrafter"/>
</dbReference>
<proteinExistence type="predicted"/>
<evidence type="ECO:0000256" key="3">
    <source>
        <dbReference type="ARBA" id="ARBA00022989"/>
    </source>
</evidence>
<accession>A0A8D0GPC8</accession>
<dbReference type="PRINTS" id="PR00169">
    <property type="entry name" value="KCHANNEL"/>
</dbReference>
<evidence type="ECO:0000313" key="8">
    <source>
        <dbReference type="Ensembl" id="ENSSPUP00000011554.1"/>
    </source>
</evidence>
<dbReference type="GO" id="GO:0048240">
    <property type="term" value="P:sperm capacitation"/>
    <property type="evidence" value="ECO:0007669"/>
    <property type="project" value="TreeGrafter"/>
</dbReference>
<feature type="region of interest" description="Disordered" evidence="5">
    <location>
        <begin position="280"/>
        <end position="305"/>
    </location>
</feature>
<sequence>QKYLLVLAIFTVEFLLKLYVDPVNYWGSGYNLFDALVLCLGYLPYYINKNDIKHSQAWIIVKGFQALRIFKLISYSGGMRILMTALRQTVKTVIYILVLLFLLMFIFAILGHGLYGNPETGDTKNWGSLAAAFFTLFSLVTVDGWTDLQDQLDEHGFHTSQAFTIVFILLGFFVFFNMSIGVVIINIQKQAIIWMKKRAILKRQQEEINMLMQKTFSDLVEHFKKTLHHSDAMVLEDICASLPFIDLYLTSLNRQDTTIYRLQELYYELADTLNTILKEEKSRSAPMPEETSRLSPRKDSEHSMT</sequence>
<evidence type="ECO:0000256" key="1">
    <source>
        <dbReference type="ARBA" id="ARBA00004141"/>
    </source>
</evidence>
<dbReference type="Pfam" id="PF00520">
    <property type="entry name" value="Ion_trans"/>
    <property type="match status" value="1"/>
</dbReference>
<feature type="transmembrane region" description="Helical" evidence="6">
    <location>
        <begin position="162"/>
        <end position="187"/>
    </location>
</feature>
<dbReference type="Proteomes" id="UP000694392">
    <property type="component" value="Unplaced"/>
</dbReference>
<dbReference type="PANTHER" id="PTHR47131:SF1">
    <property type="entry name" value="CATION CHANNEL SPERM-ASSOCIATED PROTEIN 3"/>
    <property type="match status" value="1"/>
</dbReference>
<feature type="domain" description="Ion transport" evidence="7">
    <location>
        <begin position="5"/>
        <end position="190"/>
    </location>
</feature>
<protein>
    <submittedName>
        <fullName evidence="8">Cation channel sperm associated 3</fullName>
    </submittedName>
</protein>
<dbReference type="GO" id="GO:0006814">
    <property type="term" value="P:sodium ion transport"/>
    <property type="evidence" value="ECO:0007669"/>
    <property type="project" value="TreeGrafter"/>
</dbReference>
<evidence type="ECO:0000256" key="6">
    <source>
        <dbReference type="SAM" id="Phobius"/>
    </source>
</evidence>